<dbReference type="EMBL" id="JAVBVO010000003">
    <property type="protein sequence ID" value="MDZ5757981.1"/>
    <property type="molecule type" value="Genomic_DNA"/>
</dbReference>
<dbReference type="PANTHER" id="PTHR11644:SF2">
    <property type="entry name" value="CYTIDINE DEAMINASE"/>
    <property type="match status" value="1"/>
</dbReference>
<dbReference type="PROSITE" id="PS00903">
    <property type="entry name" value="CYT_DCMP_DEAMINASES_1"/>
    <property type="match status" value="1"/>
</dbReference>
<evidence type="ECO:0000256" key="15">
    <source>
        <dbReference type="RuleBase" id="RU364006"/>
    </source>
</evidence>
<sequence length="137" mass="14914">MTKHDVQKQLWIQKANEMLTNAYVPYSHFPVGAALVTTDGKIYSGCNIENASYCLSNCAERTAIFKAISEGEREFSYLVITGDTDGPIAPCGACRQVIAEFCPSTMPILLTNKKGDQMETTIASLLPGAFTPEDLIT</sequence>
<dbReference type="InterPro" id="IPR006262">
    <property type="entry name" value="Cyt_deam_tetra"/>
</dbReference>
<comment type="function">
    <text evidence="2 15">This enzyme scavenges exogenous and endogenous cytidine and 2'-deoxycytidine for UMP synthesis.</text>
</comment>
<comment type="catalytic activity">
    <reaction evidence="11 15">
        <text>cytidine + H2O + H(+) = uridine + NH4(+)</text>
        <dbReference type="Rhea" id="RHEA:16069"/>
        <dbReference type="ChEBI" id="CHEBI:15377"/>
        <dbReference type="ChEBI" id="CHEBI:15378"/>
        <dbReference type="ChEBI" id="CHEBI:16704"/>
        <dbReference type="ChEBI" id="CHEBI:17562"/>
        <dbReference type="ChEBI" id="CHEBI:28938"/>
        <dbReference type="EC" id="3.5.4.5"/>
    </reaction>
</comment>
<evidence type="ECO:0000256" key="8">
    <source>
        <dbReference type="ARBA" id="ARBA00022833"/>
    </source>
</evidence>
<dbReference type="FunFam" id="3.40.140.10:FF:000008">
    <property type="entry name" value="Cytidine deaminase"/>
    <property type="match status" value="1"/>
</dbReference>
<keyword evidence="7 15" id="KW-0378">Hydrolase</keyword>
<evidence type="ECO:0000256" key="13">
    <source>
        <dbReference type="PIRSR" id="PIRSR606262-2"/>
    </source>
</evidence>
<evidence type="ECO:0000256" key="5">
    <source>
        <dbReference type="ARBA" id="ARBA00018266"/>
    </source>
</evidence>
<dbReference type="GO" id="GO:0042802">
    <property type="term" value="F:identical protein binding"/>
    <property type="evidence" value="ECO:0007669"/>
    <property type="project" value="UniProtKB-ARBA"/>
</dbReference>
<dbReference type="CDD" id="cd01283">
    <property type="entry name" value="cytidine_deaminase"/>
    <property type="match status" value="1"/>
</dbReference>
<evidence type="ECO:0000256" key="11">
    <source>
        <dbReference type="ARBA" id="ARBA00049558"/>
    </source>
</evidence>
<feature type="domain" description="CMP/dCMP-type deaminase" evidence="16">
    <location>
        <begin position="6"/>
        <end position="133"/>
    </location>
</feature>
<comment type="cofactor">
    <cofactor evidence="1 14 15">
        <name>Zn(2+)</name>
        <dbReference type="ChEBI" id="CHEBI:29105"/>
    </cofactor>
</comment>
<keyword evidence="8 14" id="KW-0862">Zinc</keyword>
<dbReference type="GO" id="GO:0004126">
    <property type="term" value="F:cytidine deaminase activity"/>
    <property type="evidence" value="ECO:0007669"/>
    <property type="project" value="UniProtKB-UniRule"/>
</dbReference>
<keyword evidence="6 14" id="KW-0479">Metal-binding</keyword>
<dbReference type="Proteomes" id="UP001290462">
    <property type="component" value="Unassembled WGS sequence"/>
</dbReference>
<dbReference type="Gene3D" id="3.40.140.10">
    <property type="entry name" value="Cytidine Deaminase, domain 2"/>
    <property type="match status" value="1"/>
</dbReference>
<feature type="binding site" evidence="13">
    <location>
        <begin position="47"/>
        <end position="53"/>
    </location>
    <ligand>
        <name>substrate</name>
    </ligand>
</feature>
<dbReference type="NCBIfam" id="NF004064">
    <property type="entry name" value="PRK05578.1"/>
    <property type="match status" value="1"/>
</dbReference>
<dbReference type="InterPro" id="IPR050202">
    <property type="entry name" value="Cyt/Deoxycyt_deaminase"/>
</dbReference>
<proteinExistence type="inferred from homology"/>
<dbReference type="InterPro" id="IPR016192">
    <property type="entry name" value="APOBEC/CMP_deaminase_Zn-bd"/>
</dbReference>
<name>A0AAW9JZB8_CARML</name>
<protein>
    <recommendedName>
        <fullName evidence="5 15">Cytidine deaminase</fullName>
        <ecNumber evidence="4 15">3.5.4.5</ecNumber>
    </recommendedName>
    <alternativeName>
        <fullName evidence="9 15">Cytidine aminohydrolase</fullName>
    </alternativeName>
</protein>
<evidence type="ECO:0000256" key="4">
    <source>
        <dbReference type="ARBA" id="ARBA00012783"/>
    </source>
</evidence>
<reference evidence="17" key="1">
    <citation type="submission" date="2023-08" db="EMBL/GenBank/DDBJ databases">
        <title>Genomic characterization of piscicolin 126 produced by Carnobacterium maltaromaticum CM22 strain isolated from salmon (Salmo salar).</title>
        <authorList>
            <person name="Gonzalez-Gragera E."/>
            <person name="Garcia-Lopez J.D."/>
            <person name="Teso-Perez C."/>
            <person name="Gimenez-Hernandez I."/>
            <person name="Peralta-Sanchez J.M."/>
            <person name="Valdivia E."/>
            <person name="Montalban-Lopez M."/>
            <person name="Martin-Platero A.M."/>
            <person name="Banos A."/>
            <person name="Martinez-Bueno M."/>
        </authorList>
    </citation>
    <scope>NUCLEOTIDE SEQUENCE</scope>
    <source>
        <strain evidence="17">CM22</strain>
    </source>
</reference>
<dbReference type="Pfam" id="PF00383">
    <property type="entry name" value="dCMP_cyt_deam_1"/>
    <property type="match status" value="1"/>
</dbReference>
<gene>
    <name evidence="17" type="ORF">RAK27_04845</name>
</gene>
<evidence type="ECO:0000256" key="3">
    <source>
        <dbReference type="ARBA" id="ARBA00006576"/>
    </source>
</evidence>
<evidence type="ECO:0000256" key="1">
    <source>
        <dbReference type="ARBA" id="ARBA00001947"/>
    </source>
</evidence>
<feature type="binding site" evidence="14">
    <location>
        <position position="91"/>
    </location>
    <ligand>
        <name>Zn(2+)</name>
        <dbReference type="ChEBI" id="CHEBI:29105"/>
        <note>catalytic</note>
    </ligand>
</feature>
<comment type="catalytic activity">
    <reaction evidence="10 15">
        <text>2'-deoxycytidine + H2O + H(+) = 2'-deoxyuridine + NH4(+)</text>
        <dbReference type="Rhea" id="RHEA:13433"/>
        <dbReference type="ChEBI" id="CHEBI:15377"/>
        <dbReference type="ChEBI" id="CHEBI:15378"/>
        <dbReference type="ChEBI" id="CHEBI:15698"/>
        <dbReference type="ChEBI" id="CHEBI:16450"/>
        <dbReference type="ChEBI" id="CHEBI:28938"/>
        <dbReference type="EC" id="3.5.4.5"/>
    </reaction>
</comment>
<evidence type="ECO:0000256" key="2">
    <source>
        <dbReference type="ARBA" id="ARBA00003949"/>
    </source>
</evidence>
<dbReference type="InterPro" id="IPR016193">
    <property type="entry name" value="Cytidine_deaminase-like"/>
</dbReference>
<dbReference type="PROSITE" id="PS51747">
    <property type="entry name" value="CYT_DCMP_DEAMINASES_2"/>
    <property type="match status" value="1"/>
</dbReference>
<dbReference type="GO" id="GO:0072527">
    <property type="term" value="P:pyrimidine-containing compound metabolic process"/>
    <property type="evidence" value="ECO:0007669"/>
    <property type="project" value="UniProtKB-ARBA"/>
</dbReference>
<organism evidence="17 18">
    <name type="scientific">Carnobacterium maltaromaticum</name>
    <name type="common">Carnobacterium piscicola</name>
    <dbReference type="NCBI Taxonomy" id="2751"/>
    <lineage>
        <taxon>Bacteria</taxon>
        <taxon>Bacillati</taxon>
        <taxon>Bacillota</taxon>
        <taxon>Bacilli</taxon>
        <taxon>Lactobacillales</taxon>
        <taxon>Carnobacteriaceae</taxon>
        <taxon>Carnobacterium</taxon>
    </lineage>
</organism>
<evidence type="ECO:0000313" key="17">
    <source>
        <dbReference type="EMBL" id="MDZ5757981.1"/>
    </source>
</evidence>
<dbReference type="GO" id="GO:0005829">
    <property type="term" value="C:cytosol"/>
    <property type="evidence" value="ECO:0007669"/>
    <property type="project" value="TreeGrafter"/>
</dbReference>
<comment type="caution">
    <text evidence="17">The sequence shown here is derived from an EMBL/GenBank/DDBJ whole genome shotgun (WGS) entry which is preliminary data.</text>
</comment>
<dbReference type="EC" id="3.5.4.5" evidence="4 15"/>
<dbReference type="GO" id="GO:0055086">
    <property type="term" value="P:nucleobase-containing small molecule metabolic process"/>
    <property type="evidence" value="ECO:0007669"/>
    <property type="project" value="UniProtKB-ARBA"/>
</dbReference>
<dbReference type="NCBIfam" id="TIGR01354">
    <property type="entry name" value="cyt_deam_tetra"/>
    <property type="match status" value="1"/>
</dbReference>
<feature type="binding site" evidence="14">
    <location>
        <position position="58"/>
    </location>
    <ligand>
        <name>Zn(2+)</name>
        <dbReference type="ChEBI" id="CHEBI:29105"/>
        <note>catalytic</note>
    </ligand>
</feature>
<accession>A0AAW9JZB8</accession>
<dbReference type="RefSeq" id="WP_322808602.1">
    <property type="nucleotide sequence ID" value="NZ_JAVBVO010000003.1"/>
</dbReference>
<comment type="similarity">
    <text evidence="3 15">Belongs to the cytidine and deoxycytidylate deaminase family.</text>
</comment>
<feature type="active site" description="Proton donor" evidence="12">
    <location>
        <position position="60"/>
    </location>
</feature>
<evidence type="ECO:0000256" key="10">
    <source>
        <dbReference type="ARBA" id="ARBA00049252"/>
    </source>
</evidence>
<dbReference type="PANTHER" id="PTHR11644">
    <property type="entry name" value="CYTIDINE DEAMINASE"/>
    <property type="match status" value="1"/>
</dbReference>
<evidence type="ECO:0000256" key="7">
    <source>
        <dbReference type="ARBA" id="ARBA00022801"/>
    </source>
</evidence>
<feature type="binding site" evidence="14">
    <location>
        <position position="94"/>
    </location>
    <ligand>
        <name>Zn(2+)</name>
        <dbReference type="ChEBI" id="CHEBI:29105"/>
        <note>catalytic</note>
    </ligand>
</feature>
<evidence type="ECO:0000256" key="9">
    <source>
        <dbReference type="ARBA" id="ARBA00032005"/>
    </source>
</evidence>
<evidence type="ECO:0000256" key="6">
    <source>
        <dbReference type="ARBA" id="ARBA00022723"/>
    </source>
</evidence>
<dbReference type="GO" id="GO:0008270">
    <property type="term" value="F:zinc ion binding"/>
    <property type="evidence" value="ECO:0007669"/>
    <property type="project" value="UniProtKB-UniRule"/>
</dbReference>
<dbReference type="InterPro" id="IPR002125">
    <property type="entry name" value="CMP_dCMP_dom"/>
</dbReference>
<evidence type="ECO:0000256" key="12">
    <source>
        <dbReference type="PIRSR" id="PIRSR606262-1"/>
    </source>
</evidence>
<dbReference type="AlphaFoldDB" id="A0AAW9JZB8"/>
<evidence type="ECO:0000313" key="18">
    <source>
        <dbReference type="Proteomes" id="UP001290462"/>
    </source>
</evidence>
<dbReference type="SUPFAM" id="SSF53927">
    <property type="entry name" value="Cytidine deaminase-like"/>
    <property type="match status" value="1"/>
</dbReference>
<evidence type="ECO:0000256" key="14">
    <source>
        <dbReference type="PIRSR" id="PIRSR606262-3"/>
    </source>
</evidence>
<evidence type="ECO:0000259" key="16">
    <source>
        <dbReference type="PROSITE" id="PS51747"/>
    </source>
</evidence>